<reference evidence="4" key="1">
    <citation type="journal article" date="2023" name="Mol. Biol. Evol.">
        <title>Third-Generation Sequencing Reveals the Adaptive Role of the Epigenome in Three Deep-Sea Polychaetes.</title>
        <authorList>
            <person name="Perez M."/>
            <person name="Aroh O."/>
            <person name="Sun Y."/>
            <person name="Lan Y."/>
            <person name="Juniper S.K."/>
            <person name="Young C.R."/>
            <person name="Angers B."/>
            <person name="Qian P.Y."/>
        </authorList>
    </citation>
    <scope>NUCLEOTIDE SEQUENCE</scope>
    <source>
        <strain evidence="4">P08H-3</strain>
    </source>
</reference>
<proteinExistence type="inferred from homology"/>
<dbReference type="AlphaFoldDB" id="A0AAD9ITM7"/>
<comment type="caution">
    <text evidence="4">The sequence shown here is derived from an EMBL/GenBank/DDBJ whole genome shotgun (WGS) entry which is preliminary data.</text>
</comment>
<keyword evidence="3" id="KW-1133">Transmembrane helix</keyword>
<evidence type="ECO:0000256" key="2">
    <source>
        <dbReference type="RuleBase" id="RU000363"/>
    </source>
</evidence>
<dbReference type="Gene3D" id="3.40.50.720">
    <property type="entry name" value="NAD(P)-binding Rossmann-like Domain"/>
    <property type="match status" value="1"/>
</dbReference>
<keyword evidence="3" id="KW-0812">Transmembrane</keyword>
<dbReference type="Proteomes" id="UP001208570">
    <property type="component" value="Unassembled WGS sequence"/>
</dbReference>
<evidence type="ECO:0000256" key="3">
    <source>
        <dbReference type="SAM" id="Phobius"/>
    </source>
</evidence>
<evidence type="ECO:0000313" key="4">
    <source>
        <dbReference type="EMBL" id="KAK2140654.1"/>
    </source>
</evidence>
<keyword evidence="3" id="KW-0472">Membrane</keyword>
<sequence length="335" mass="37101">MFPGGKFPGEDIIFSWYTIAFALVFGAILGFRNYMRGPQCMSKELVKKKRVIITGANSGIGLETAKELAGRGATVILTCRDEAKGKLAVDEVKEAAKIKNVEYMKLDLTSLQSVRDFVKEYTSKYNTLDILINNAGVMYYPEAKTDEGNEAHFCINYLGHFLLTNLLLDCLKMAPSARIINITCPAYQLAEPDFTDVNCENKEHKPDQAYALSKLAVVLFTKKLARQLEGTKVTANIIHPGVCYTDLYRNMPFMKSKLIAVSFKPLLWFLMKGARDGAQTVVHCAVAKEEEGVSGKYYADLHIQEPDEKANNVEAAAVLWDISAKMTGLASNPSA</sequence>
<evidence type="ECO:0000256" key="1">
    <source>
        <dbReference type="ARBA" id="ARBA00023002"/>
    </source>
</evidence>
<dbReference type="Pfam" id="PF00106">
    <property type="entry name" value="adh_short"/>
    <property type="match status" value="1"/>
</dbReference>
<name>A0AAD9ITM7_9ANNE</name>
<dbReference type="EMBL" id="JAODUP010001283">
    <property type="protein sequence ID" value="KAK2140654.1"/>
    <property type="molecule type" value="Genomic_DNA"/>
</dbReference>
<dbReference type="PANTHER" id="PTHR43157:SF31">
    <property type="entry name" value="PHOSPHATIDYLINOSITOL-GLYCAN BIOSYNTHESIS CLASS F PROTEIN"/>
    <property type="match status" value="1"/>
</dbReference>
<feature type="transmembrane region" description="Helical" evidence="3">
    <location>
        <begin position="12"/>
        <end position="31"/>
    </location>
</feature>
<evidence type="ECO:0000313" key="5">
    <source>
        <dbReference type="Proteomes" id="UP001208570"/>
    </source>
</evidence>
<keyword evidence="1" id="KW-0560">Oxidoreductase</keyword>
<comment type="similarity">
    <text evidence="2">Belongs to the short-chain dehydrogenases/reductases (SDR) family.</text>
</comment>
<keyword evidence="5" id="KW-1185">Reference proteome</keyword>
<accession>A0AAD9ITM7</accession>
<dbReference type="PANTHER" id="PTHR43157">
    <property type="entry name" value="PHOSPHATIDYLINOSITOL-GLYCAN BIOSYNTHESIS CLASS F PROTEIN-RELATED"/>
    <property type="match status" value="1"/>
</dbReference>
<dbReference type="InterPro" id="IPR002347">
    <property type="entry name" value="SDR_fam"/>
</dbReference>
<protein>
    <recommendedName>
        <fullName evidence="6">Retinol dehydrogenase 14</fullName>
    </recommendedName>
</protein>
<gene>
    <name evidence="4" type="ORF">LSH36_1284g00049</name>
</gene>
<dbReference type="PRINTS" id="PR00080">
    <property type="entry name" value="SDRFAMILY"/>
</dbReference>
<organism evidence="4 5">
    <name type="scientific">Paralvinella palmiformis</name>
    <dbReference type="NCBI Taxonomy" id="53620"/>
    <lineage>
        <taxon>Eukaryota</taxon>
        <taxon>Metazoa</taxon>
        <taxon>Spiralia</taxon>
        <taxon>Lophotrochozoa</taxon>
        <taxon>Annelida</taxon>
        <taxon>Polychaeta</taxon>
        <taxon>Sedentaria</taxon>
        <taxon>Canalipalpata</taxon>
        <taxon>Terebellida</taxon>
        <taxon>Terebelliformia</taxon>
        <taxon>Alvinellidae</taxon>
        <taxon>Paralvinella</taxon>
    </lineage>
</organism>
<dbReference type="InterPro" id="IPR036291">
    <property type="entry name" value="NAD(P)-bd_dom_sf"/>
</dbReference>
<evidence type="ECO:0008006" key="6">
    <source>
        <dbReference type="Google" id="ProtNLM"/>
    </source>
</evidence>
<dbReference type="GO" id="GO:0016491">
    <property type="term" value="F:oxidoreductase activity"/>
    <property type="evidence" value="ECO:0007669"/>
    <property type="project" value="UniProtKB-KW"/>
</dbReference>
<dbReference type="SUPFAM" id="SSF51735">
    <property type="entry name" value="NAD(P)-binding Rossmann-fold domains"/>
    <property type="match status" value="1"/>
</dbReference>
<dbReference type="PRINTS" id="PR00081">
    <property type="entry name" value="GDHRDH"/>
</dbReference>